<dbReference type="EMBL" id="LSGP01000026">
    <property type="protein sequence ID" value="KYZ74883.1"/>
    <property type="molecule type" value="Genomic_DNA"/>
</dbReference>
<dbReference type="PANTHER" id="PTHR48111:SF59">
    <property type="entry name" value="TRANSCRIPTIONAL REGULATORY PROTEIN BAER"/>
    <property type="match status" value="1"/>
</dbReference>
<dbReference type="PANTHER" id="PTHR48111">
    <property type="entry name" value="REGULATOR OF RPOS"/>
    <property type="match status" value="1"/>
</dbReference>
<dbReference type="FunFam" id="3.40.50.2300:FF:000001">
    <property type="entry name" value="DNA-binding response regulator PhoB"/>
    <property type="match status" value="1"/>
</dbReference>
<dbReference type="SMART" id="SM00862">
    <property type="entry name" value="Trans_reg_C"/>
    <property type="match status" value="1"/>
</dbReference>
<dbReference type="InterPro" id="IPR016032">
    <property type="entry name" value="Sig_transdc_resp-reg_C-effctor"/>
</dbReference>
<feature type="domain" description="OmpR/PhoB-type" evidence="9">
    <location>
        <begin position="128"/>
        <end position="227"/>
    </location>
</feature>
<dbReference type="PROSITE" id="PS50110">
    <property type="entry name" value="RESPONSE_REGULATORY"/>
    <property type="match status" value="1"/>
</dbReference>
<comment type="caution">
    <text evidence="10">The sequence shown here is derived from an EMBL/GenBank/DDBJ whole genome shotgun (WGS) entry which is preliminary data.</text>
</comment>
<evidence type="ECO:0000256" key="2">
    <source>
        <dbReference type="ARBA" id="ARBA00023012"/>
    </source>
</evidence>
<evidence type="ECO:0000256" key="1">
    <source>
        <dbReference type="ARBA" id="ARBA00022553"/>
    </source>
</evidence>
<keyword evidence="1 6" id="KW-0597">Phosphoprotein</keyword>
<organism evidence="10 11">
    <name type="scientific">Anaerosporomusa subterranea</name>
    <dbReference type="NCBI Taxonomy" id="1794912"/>
    <lineage>
        <taxon>Bacteria</taxon>
        <taxon>Bacillati</taxon>
        <taxon>Bacillota</taxon>
        <taxon>Negativicutes</taxon>
        <taxon>Acetonemataceae</taxon>
        <taxon>Anaerosporomusa</taxon>
    </lineage>
</organism>
<dbReference type="RefSeq" id="WP_066245317.1">
    <property type="nucleotide sequence ID" value="NZ_LSGP01000026.1"/>
</dbReference>
<dbReference type="SUPFAM" id="SSF52172">
    <property type="entry name" value="CheY-like"/>
    <property type="match status" value="1"/>
</dbReference>
<dbReference type="Pfam" id="PF00072">
    <property type="entry name" value="Response_reg"/>
    <property type="match status" value="1"/>
</dbReference>
<dbReference type="SUPFAM" id="SSF46894">
    <property type="entry name" value="C-terminal effector domain of the bipartite response regulators"/>
    <property type="match status" value="1"/>
</dbReference>
<evidence type="ECO:0000259" key="8">
    <source>
        <dbReference type="PROSITE" id="PS50110"/>
    </source>
</evidence>
<protein>
    <submittedName>
        <fullName evidence="10">PhoP family transcriptional regulator</fullName>
    </submittedName>
</protein>
<dbReference type="InterPro" id="IPR001789">
    <property type="entry name" value="Sig_transdc_resp-reg_receiver"/>
</dbReference>
<dbReference type="CDD" id="cd00383">
    <property type="entry name" value="trans_reg_C"/>
    <property type="match status" value="1"/>
</dbReference>
<keyword evidence="2" id="KW-0902">Two-component regulatory system</keyword>
<keyword evidence="4 7" id="KW-0238">DNA-binding</keyword>
<gene>
    <name evidence="10" type="ORF">AXX12_14975</name>
</gene>
<dbReference type="FunFam" id="1.10.10.10:FF:000018">
    <property type="entry name" value="DNA-binding response regulator ResD"/>
    <property type="match status" value="1"/>
</dbReference>
<dbReference type="GO" id="GO:0000976">
    <property type="term" value="F:transcription cis-regulatory region binding"/>
    <property type="evidence" value="ECO:0007669"/>
    <property type="project" value="TreeGrafter"/>
</dbReference>
<evidence type="ECO:0000256" key="5">
    <source>
        <dbReference type="ARBA" id="ARBA00023163"/>
    </source>
</evidence>
<dbReference type="Pfam" id="PF00486">
    <property type="entry name" value="Trans_reg_C"/>
    <property type="match status" value="1"/>
</dbReference>
<evidence type="ECO:0000256" key="6">
    <source>
        <dbReference type="PROSITE-ProRule" id="PRU00169"/>
    </source>
</evidence>
<dbReference type="STRING" id="1794912.AXX12_14975"/>
<sequence length="231" mass="25981">MSKLTVVLVDDDEKIAKLLRAYFETEGFAVLVARDGYTALDTIQSQNPDLVVLDLMLPGIDGYEVCRRVRKESDVPIIMLTARDEETDRLIGLEIGADDYVSKPFSPREVVARAKVILRRVHKVPAKPEPIKTGSLIIDPEQFEVRHNGVVLELTPTEFKLLELFATNPGRVFSRFQIVERIQGGAFEGYERTIDAHIKNLRKKLGDNPKAPSLILTVYGIGYKFKSGELQ</sequence>
<dbReference type="OrthoDB" id="25887at2"/>
<name>A0A154BLM9_ANASB</name>
<feature type="DNA-binding region" description="OmpR/PhoB-type" evidence="7">
    <location>
        <begin position="128"/>
        <end position="227"/>
    </location>
</feature>
<dbReference type="Gene3D" id="1.10.10.10">
    <property type="entry name" value="Winged helix-like DNA-binding domain superfamily/Winged helix DNA-binding domain"/>
    <property type="match status" value="1"/>
</dbReference>
<proteinExistence type="predicted"/>
<feature type="modified residue" description="4-aspartylphosphate" evidence="6">
    <location>
        <position position="54"/>
    </location>
</feature>
<dbReference type="GO" id="GO:0000156">
    <property type="term" value="F:phosphorelay response regulator activity"/>
    <property type="evidence" value="ECO:0007669"/>
    <property type="project" value="TreeGrafter"/>
</dbReference>
<dbReference type="GO" id="GO:0006355">
    <property type="term" value="P:regulation of DNA-templated transcription"/>
    <property type="evidence" value="ECO:0007669"/>
    <property type="project" value="InterPro"/>
</dbReference>
<reference evidence="10 11" key="1">
    <citation type="submission" date="2016-02" db="EMBL/GenBank/DDBJ databases">
        <title>Anaerosporomusa subterraneum gen. nov., sp. nov., a spore-forming obligate anaerobe isolated from saprolite.</title>
        <authorList>
            <person name="Choi J.K."/>
            <person name="Shah M."/>
            <person name="Yee N."/>
        </authorList>
    </citation>
    <scope>NUCLEOTIDE SEQUENCE [LARGE SCALE GENOMIC DNA]</scope>
    <source>
        <strain evidence="10 11">RU4</strain>
    </source>
</reference>
<dbReference type="InterPro" id="IPR039420">
    <property type="entry name" value="WalR-like"/>
</dbReference>
<dbReference type="InterPro" id="IPR011006">
    <property type="entry name" value="CheY-like_superfamily"/>
</dbReference>
<keyword evidence="5" id="KW-0804">Transcription</keyword>
<keyword evidence="3" id="KW-0805">Transcription regulation</keyword>
<dbReference type="PROSITE" id="PS51755">
    <property type="entry name" value="OMPR_PHOB"/>
    <property type="match status" value="1"/>
</dbReference>
<dbReference type="SMART" id="SM00448">
    <property type="entry name" value="REC"/>
    <property type="match status" value="1"/>
</dbReference>
<evidence type="ECO:0000256" key="3">
    <source>
        <dbReference type="ARBA" id="ARBA00023015"/>
    </source>
</evidence>
<keyword evidence="11" id="KW-1185">Reference proteome</keyword>
<dbReference type="InterPro" id="IPR036388">
    <property type="entry name" value="WH-like_DNA-bd_sf"/>
</dbReference>
<dbReference type="GO" id="GO:0032993">
    <property type="term" value="C:protein-DNA complex"/>
    <property type="evidence" value="ECO:0007669"/>
    <property type="project" value="TreeGrafter"/>
</dbReference>
<evidence type="ECO:0000256" key="7">
    <source>
        <dbReference type="PROSITE-ProRule" id="PRU01091"/>
    </source>
</evidence>
<dbReference type="Gene3D" id="6.10.250.690">
    <property type="match status" value="1"/>
</dbReference>
<evidence type="ECO:0000313" key="10">
    <source>
        <dbReference type="EMBL" id="KYZ74883.1"/>
    </source>
</evidence>
<accession>A0A154BLM9</accession>
<dbReference type="InterPro" id="IPR001867">
    <property type="entry name" value="OmpR/PhoB-type_DNA-bd"/>
</dbReference>
<evidence type="ECO:0000313" key="11">
    <source>
        <dbReference type="Proteomes" id="UP000076268"/>
    </source>
</evidence>
<dbReference type="GO" id="GO:0005829">
    <property type="term" value="C:cytosol"/>
    <property type="evidence" value="ECO:0007669"/>
    <property type="project" value="TreeGrafter"/>
</dbReference>
<evidence type="ECO:0000256" key="4">
    <source>
        <dbReference type="ARBA" id="ARBA00023125"/>
    </source>
</evidence>
<evidence type="ECO:0000259" key="9">
    <source>
        <dbReference type="PROSITE" id="PS51755"/>
    </source>
</evidence>
<dbReference type="Proteomes" id="UP000076268">
    <property type="component" value="Unassembled WGS sequence"/>
</dbReference>
<dbReference type="CDD" id="cd17574">
    <property type="entry name" value="REC_OmpR"/>
    <property type="match status" value="1"/>
</dbReference>
<dbReference type="Gene3D" id="3.40.50.2300">
    <property type="match status" value="1"/>
</dbReference>
<feature type="domain" description="Response regulatory" evidence="8">
    <location>
        <begin position="5"/>
        <end position="118"/>
    </location>
</feature>
<dbReference type="AlphaFoldDB" id="A0A154BLM9"/>